<dbReference type="InterPro" id="IPR017452">
    <property type="entry name" value="GPCR_Rhodpsn_7TM"/>
</dbReference>
<dbReference type="PROSITE" id="PS50262">
    <property type="entry name" value="G_PROTEIN_RECEP_F1_2"/>
    <property type="match status" value="1"/>
</dbReference>
<dbReference type="InterPro" id="IPR019427">
    <property type="entry name" value="7TM_GPCR_serpentine_rcpt_Srw"/>
</dbReference>
<dbReference type="EMBL" id="JACVVK020000050">
    <property type="protein sequence ID" value="KAK7498572.1"/>
    <property type="molecule type" value="Genomic_DNA"/>
</dbReference>
<reference evidence="7 8" key="1">
    <citation type="journal article" date="2023" name="Sci. Data">
        <title>Genome assembly of the Korean intertidal mud-creeper Batillaria attramentaria.</title>
        <authorList>
            <person name="Patra A.K."/>
            <person name="Ho P.T."/>
            <person name="Jun S."/>
            <person name="Lee S.J."/>
            <person name="Kim Y."/>
            <person name="Won Y.J."/>
        </authorList>
    </citation>
    <scope>NUCLEOTIDE SEQUENCE [LARGE SCALE GENOMIC DNA]</scope>
    <source>
        <strain evidence="7">Wonlab-2016</strain>
    </source>
</reference>
<dbReference type="InterPro" id="IPR052954">
    <property type="entry name" value="GPCR-Ligand_Int"/>
</dbReference>
<comment type="caution">
    <text evidence="7">The sequence shown here is derived from an EMBL/GenBank/DDBJ whole genome shotgun (WGS) entry which is preliminary data.</text>
</comment>
<name>A0ABD0LGE6_9CAEN</name>
<dbReference type="PANTHER" id="PTHR46641:SF2">
    <property type="entry name" value="FMRFAMIDE RECEPTOR"/>
    <property type="match status" value="1"/>
</dbReference>
<evidence type="ECO:0000256" key="1">
    <source>
        <dbReference type="ARBA" id="ARBA00004370"/>
    </source>
</evidence>
<feature type="transmembrane region" description="Helical" evidence="5">
    <location>
        <begin position="112"/>
        <end position="132"/>
    </location>
</feature>
<dbReference type="GO" id="GO:0016020">
    <property type="term" value="C:membrane"/>
    <property type="evidence" value="ECO:0007669"/>
    <property type="project" value="UniProtKB-SubCell"/>
</dbReference>
<gene>
    <name evidence="7" type="ORF">BaRGS_00010232</name>
</gene>
<evidence type="ECO:0000256" key="5">
    <source>
        <dbReference type="SAM" id="Phobius"/>
    </source>
</evidence>
<feature type="non-terminal residue" evidence="7">
    <location>
        <position position="1"/>
    </location>
</feature>
<sequence>KTKVYNQVQEICLRYLAQWTRRCVYCLAVLVSLERFFAISFPLKARFIKIIRFPKLSNLSVIVVCGTFHVYQFLAYHVVYDQRSGRYVLGYTSLYVAHTDAFNAVANAAKFLFSYLPLVAGAFLSVALYVVLRRSSRARATLHAVHEADQAKKMRLAERQLSRTIWVSNALFTSLSLPTSIVTLVSNALFTLLSLPINTVSLVSTYHATFGPEPSKLDRDLYVLVTRVALFLLIASRFTNFLSYASLSTAFRRNLLRCFRPSTWVCRSGDRVQRAEEEEFKSEDITMSSLA</sequence>
<protein>
    <recommendedName>
        <fullName evidence="6">G-protein coupled receptors family 1 profile domain-containing protein</fullName>
    </recommendedName>
</protein>
<evidence type="ECO:0000313" key="7">
    <source>
        <dbReference type="EMBL" id="KAK7498572.1"/>
    </source>
</evidence>
<dbReference type="PANTHER" id="PTHR46641">
    <property type="entry name" value="FMRFAMIDE RECEPTOR-RELATED"/>
    <property type="match status" value="1"/>
</dbReference>
<evidence type="ECO:0000256" key="4">
    <source>
        <dbReference type="ARBA" id="ARBA00023136"/>
    </source>
</evidence>
<dbReference type="AlphaFoldDB" id="A0ABD0LGE6"/>
<evidence type="ECO:0000256" key="2">
    <source>
        <dbReference type="ARBA" id="ARBA00022692"/>
    </source>
</evidence>
<feature type="domain" description="G-protein coupled receptors family 1 profile" evidence="6">
    <location>
        <begin position="27"/>
        <end position="244"/>
    </location>
</feature>
<evidence type="ECO:0000259" key="6">
    <source>
        <dbReference type="PROSITE" id="PS50262"/>
    </source>
</evidence>
<feature type="transmembrane region" description="Helical" evidence="5">
    <location>
        <begin position="59"/>
        <end position="79"/>
    </location>
</feature>
<dbReference type="SUPFAM" id="SSF81321">
    <property type="entry name" value="Family A G protein-coupled receptor-like"/>
    <property type="match status" value="1"/>
</dbReference>
<feature type="transmembrane region" description="Helical" evidence="5">
    <location>
        <begin position="19"/>
        <end position="38"/>
    </location>
</feature>
<proteinExistence type="predicted"/>
<dbReference type="Gene3D" id="1.20.1070.10">
    <property type="entry name" value="Rhodopsin 7-helix transmembrane proteins"/>
    <property type="match status" value="1"/>
</dbReference>
<keyword evidence="8" id="KW-1185">Reference proteome</keyword>
<comment type="subcellular location">
    <subcellularLocation>
        <location evidence="1">Membrane</location>
    </subcellularLocation>
</comment>
<organism evidence="7 8">
    <name type="scientific">Batillaria attramentaria</name>
    <dbReference type="NCBI Taxonomy" id="370345"/>
    <lineage>
        <taxon>Eukaryota</taxon>
        <taxon>Metazoa</taxon>
        <taxon>Spiralia</taxon>
        <taxon>Lophotrochozoa</taxon>
        <taxon>Mollusca</taxon>
        <taxon>Gastropoda</taxon>
        <taxon>Caenogastropoda</taxon>
        <taxon>Sorbeoconcha</taxon>
        <taxon>Cerithioidea</taxon>
        <taxon>Batillariidae</taxon>
        <taxon>Batillaria</taxon>
    </lineage>
</organism>
<keyword evidence="3 5" id="KW-1133">Transmembrane helix</keyword>
<keyword evidence="2 5" id="KW-0812">Transmembrane</keyword>
<evidence type="ECO:0000313" key="8">
    <source>
        <dbReference type="Proteomes" id="UP001519460"/>
    </source>
</evidence>
<accession>A0ABD0LGE6</accession>
<dbReference type="Proteomes" id="UP001519460">
    <property type="component" value="Unassembled WGS sequence"/>
</dbReference>
<evidence type="ECO:0000256" key="3">
    <source>
        <dbReference type="ARBA" id="ARBA00022989"/>
    </source>
</evidence>
<feature type="transmembrane region" description="Helical" evidence="5">
    <location>
        <begin position="221"/>
        <end position="247"/>
    </location>
</feature>
<dbReference type="Pfam" id="PF10324">
    <property type="entry name" value="7TM_GPCR_Srw"/>
    <property type="match status" value="1"/>
</dbReference>
<keyword evidence="4 5" id="KW-0472">Membrane</keyword>